<evidence type="ECO:0000313" key="2">
    <source>
        <dbReference type="EMBL" id="MDT0595660.1"/>
    </source>
</evidence>
<sequence length="327" mass="36913">MKQKLRKASQFYSVGIAYTADQVLLCVLRNINGEVTWCLDTSFSHQSWQSDLKDYVHNNGLVGTDCYFTLSSHWYRIYQIDKPMVEDSDVFSALQWPLKEASGSEKDIVYDFVDLPAQVSGQNKILAVAVAREEIEKLTEVIFEADLNLKGVSIEEIATNQLVKCNSEPVITLVQEHGEVIVLNIVKDNQLYFTRRLKGFENIGGFTQAELEMGITDSLSVQIQRSMDFFESQLRQAPIRRILVKLDSPHTEFLCQHIADSMGVSCEMFIPELHCSPELNFKIASFSCLGAAYSKVLFESEAKNASKSIKSKKETKNKKGVENEVAN</sequence>
<proteinExistence type="predicted"/>
<feature type="compositionally biased region" description="Basic and acidic residues" evidence="1">
    <location>
        <begin position="311"/>
        <end position="327"/>
    </location>
</feature>
<protein>
    <submittedName>
        <fullName evidence="2">Biogenesis protein MshI</fullName>
    </submittedName>
</protein>
<dbReference type="Gene3D" id="3.30.1490.300">
    <property type="match status" value="1"/>
</dbReference>
<keyword evidence="3" id="KW-1185">Reference proteome</keyword>
<evidence type="ECO:0000256" key="1">
    <source>
        <dbReference type="SAM" id="MobiDB-lite"/>
    </source>
</evidence>
<organism evidence="2 3">
    <name type="scientific">Glaciecola petra</name>
    <dbReference type="NCBI Taxonomy" id="3075602"/>
    <lineage>
        <taxon>Bacteria</taxon>
        <taxon>Pseudomonadati</taxon>
        <taxon>Pseudomonadota</taxon>
        <taxon>Gammaproteobacteria</taxon>
        <taxon>Alteromonadales</taxon>
        <taxon>Alteromonadaceae</taxon>
        <taxon>Glaciecola</taxon>
    </lineage>
</organism>
<reference evidence="2 3" key="1">
    <citation type="submission" date="2023-09" db="EMBL/GenBank/DDBJ databases">
        <authorList>
            <person name="Rey-Velasco X."/>
        </authorList>
    </citation>
    <scope>NUCLEOTIDE SEQUENCE [LARGE SCALE GENOMIC DNA]</scope>
    <source>
        <strain evidence="2 3">P117</strain>
    </source>
</reference>
<gene>
    <name evidence="2" type="ORF">RM552_12450</name>
</gene>
<dbReference type="Proteomes" id="UP001253545">
    <property type="component" value="Unassembled WGS sequence"/>
</dbReference>
<dbReference type="RefSeq" id="WP_311369176.1">
    <property type="nucleotide sequence ID" value="NZ_JAVRHX010000003.1"/>
</dbReference>
<feature type="region of interest" description="Disordered" evidence="1">
    <location>
        <begin position="304"/>
        <end position="327"/>
    </location>
</feature>
<comment type="caution">
    <text evidence="2">The sequence shown here is derived from an EMBL/GenBank/DDBJ whole genome shotgun (WGS) entry which is preliminary data.</text>
</comment>
<dbReference type="Gene3D" id="3.30.420.40">
    <property type="match status" value="2"/>
</dbReference>
<dbReference type="EMBL" id="JAVRHX010000003">
    <property type="protein sequence ID" value="MDT0595660.1"/>
    <property type="molecule type" value="Genomic_DNA"/>
</dbReference>
<name>A0ABU2ZSS7_9ALTE</name>
<evidence type="ECO:0000313" key="3">
    <source>
        <dbReference type="Proteomes" id="UP001253545"/>
    </source>
</evidence>
<accession>A0ABU2ZSS7</accession>